<comment type="caution">
    <text evidence="5">The sequence shown here is derived from an EMBL/GenBank/DDBJ whole genome shotgun (WGS) entry which is preliminary data.</text>
</comment>
<gene>
    <name evidence="5" type="ORF">SC1083_1960</name>
</gene>
<dbReference type="Gene3D" id="3.40.50.300">
    <property type="entry name" value="P-loop containing nucleotide triphosphate hydrolases"/>
    <property type="match status" value="1"/>
</dbReference>
<dbReference type="PANTHER" id="PTHR30121:SF12">
    <property type="entry name" value="TYPE IV SECRETION SYSTEM PROTEIN CAGE"/>
    <property type="match status" value="1"/>
</dbReference>
<evidence type="ECO:0000256" key="1">
    <source>
        <dbReference type="ARBA" id="ARBA00006512"/>
    </source>
</evidence>
<feature type="domain" description="AAA+ ATPase" evidence="4">
    <location>
        <begin position="165"/>
        <end position="446"/>
    </location>
</feature>
<dbReference type="Pfam" id="PF19044">
    <property type="entry name" value="P-loop_TraG"/>
    <property type="match status" value="1"/>
</dbReference>
<keyword evidence="3" id="KW-0067">ATP-binding</keyword>
<comment type="similarity">
    <text evidence="1">Belongs to the TrbE/VirB4 family.</text>
</comment>
<dbReference type="InterPro" id="IPR043964">
    <property type="entry name" value="P-loop_TraG"/>
</dbReference>
<dbReference type="RefSeq" id="WP_005559109.1">
    <property type="nucleotide sequence ID" value="NZ_AEJM01000041.1"/>
</dbReference>
<dbReference type="Proteomes" id="UP000005508">
    <property type="component" value="Unassembled WGS sequence"/>
</dbReference>
<reference evidence="5 6" key="1">
    <citation type="submission" date="2010-10" db="EMBL/GenBank/DDBJ databases">
        <authorList>
            <person name="Chen C."/>
            <person name="Kittichotirat W."/>
            <person name="Asikainen S."/>
            <person name="Bumgarner R."/>
        </authorList>
    </citation>
    <scope>NUCLEOTIDE SEQUENCE [LARGE SCALE GENOMIC DNA]</scope>
    <source>
        <strain evidence="5 6">SC1083</strain>
    </source>
</reference>
<protein>
    <submittedName>
        <fullName evidence="5">ATPase</fullName>
    </submittedName>
</protein>
<dbReference type="SMART" id="SM00382">
    <property type="entry name" value="AAA"/>
    <property type="match status" value="1"/>
</dbReference>
<dbReference type="InterPro" id="IPR027417">
    <property type="entry name" value="P-loop_NTPase"/>
</dbReference>
<accession>G4AAT3</accession>
<dbReference type="GO" id="GO:0005524">
    <property type="term" value="F:ATP binding"/>
    <property type="evidence" value="ECO:0007669"/>
    <property type="project" value="UniProtKB-KW"/>
</dbReference>
<evidence type="ECO:0000256" key="3">
    <source>
        <dbReference type="ARBA" id="ARBA00022840"/>
    </source>
</evidence>
<organism evidence="5 6">
    <name type="scientific">Aggregatibacter actinomycetemcomitans serotype e str. SC1083</name>
    <dbReference type="NCBI Taxonomy" id="907488"/>
    <lineage>
        <taxon>Bacteria</taxon>
        <taxon>Pseudomonadati</taxon>
        <taxon>Pseudomonadota</taxon>
        <taxon>Gammaproteobacteria</taxon>
        <taxon>Pasteurellales</taxon>
        <taxon>Pasteurellaceae</taxon>
        <taxon>Aggregatibacter</taxon>
    </lineage>
</organism>
<keyword evidence="2" id="KW-0547">Nucleotide-binding</keyword>
<sequence length="544" mass="61865">MPKQEALTTLNRQIKRMQATQDDAISQLTDLEFAKDELVSGKICFGDHHMTLMLYGDSIEEVQRYSNEAITKLSELGFIVTLSNIALDEAYFSQLPCNFRFRPRVSMISSKNFVGLNSLHNNPIGKAEHNCWGNAVSLLRTSTNTPFYFNFHQTRMGRDDRGDMHLGHTLILGKSGTGKTVLATFLLSQLTAFSRPETFLAGSVNKKLTAIYLDKDYGAEIAIRAMGGQYNRLKNGLPTHFNPFMLDKTEENISFLNTLIGSLATSDGSMLSTKEKIDIDKAIRAVLSLNKLDREYGITRLLENIQEDTENPNSLYSRLTIWKKGGIYGWVFDNESDQLSFDDRIIYGFDGTEILDNAAVINAIAYYLLYRVQQTLDGRRMVVFLDEFWKWLQGESFREFTFDGLKTMRKKNGFVVPITQSPSEILKSDIARAIIEQVETFIYLPNSKADRNEYINHFRVSEKEFDLITGLEDDSRMFLVKKGNENDNRGNTVIAKLDLSALDRGDLKVLSGSADNIPIIDRILEKYGHNPNDWLAIFRAEMEK</sequence>
<dbReference type="Pfam" id="PF03135">
    <property type="entry name" value="CagE_TrbE_VirB"/>
    <property type="match status" value="1"/>
</dbReference>
<dbReference type="PATRIC" id="fig|907488.3.peg.1923"/>
<dbReference type="InterPro" id="IPR051162">
    <property type="entry name" value="T4SS_component"/>
</dbReference>
<dbReference type="SUPFAM" id="SSF52540">
    <property type="entry name" value="P-loop containing nucleoside triphosphate hydrolases"/>
    <property type="match status" value="1"/>
</dbReference>
<evidence type="ECO:0000259" key="4">
    <source>
        <dbReference type="SMART" id="SM00382"/>
    </source>
</evidence>
<evidence type="ECO:0000313" key="5">
    <source>
        <dbReference type="EMBL" id="EGY32695.1"/>
    </source>
</evidence>
<proteinExistence type="inferred from homology"/>
<dbReference type="InterPro" id="IPR003593">
    <property type="entry name" value="AAA+_ATPase"/>
</dbReference>
<dbReference type="EMBL" id="AEJM01000041">
    <property type="protein sequence ID" value="EGY32695.1"/>
    <property type="molecule type" value="Genomic_DNA"/>
</dbReference>
<dbReference type="Gene3D" id="1.10.8.730">
    <property type="match status" value="1"/>
</dbReference>
<dbReference type="InterPro" id="IPR018145">
    <property type="entry name" value="CagE_TrbE_VirB_cntrl_dom"/>
</dbReference>
<dbReference type="PANTHER" id="PTHR30121">
    <property type="entry name" value="UNCHARACTERIZED PROTEIN YJGR-RELATED"/>
    <property type="match status" value="1"/>
</dbReference>
<evidence type="ECO:0000256" key="2">
    <source>
        <dbReference type="ARBA" id="ARBA00022741"/>
    </source>
</evidence>
<evidence type="ECO:0000313" key="6">
    <source>
        <dbReference type="Proteomes" id="UP000005508"/>
    </source>
</evidence>
<dbReference type="SMR" id="G4AAT3"/>
<name>G4AAT3_AGGAC</name>
<dbReference type="AlphaFoldDB" id="G4AAT3"/>